<dbReference type="EMBL" id="CP046565">
    <property type="protein sequence ID" value="QJD29367.1"/>
    <property type="molecule type" value="Genomic_DNA"/>
</dbReference>
<dbReference type="Pfam" id="PF01521">
    <property type="entry name" value="Fe-S_biosyn"/>
    <property type="match status" value="1"/>
</dbReference>
<dbReference type="GO" id="GO:0016226">
    <property type="term" value="P:iron-sulfur cluster assembly"/>
    <property type="evidence" value="ECO:0007669"/>
    <property type="project" value="InterPro"/>
</dbReference>
<dbReference type="AlphaFoldDB" id="A0A858Q6B8"/>
<dbReference type="Gene3D" id="2.60.300.12">
    <property type="entry name" value="HesB-like domain"/>
    <property type="match status" value="1"/>
</dbReference>
<dbReference type="InterPro" id="IPR035903">
    <property type="entry name" value="HesB-like_dom_sf"/>
</dbReference>
<accession>A0A858Q6B8</accession>
<evidence type="ECO:0000313" key="4">
    <source>
        <dbReference type="Proteomes" id="UP000503004"/>
    </source>
</evidence>
<dbReference type="InterPro" id="IPR016092">
    <property type="entry name" value="ATAP"/>
</dbReference>
<organism evidence="3 4">
    <name type="scientific">Methylococcus geothermalis</name>
    <dbReference type="NCBI Taxonomy" id="2681310"/>
    <lineage>
        <taxon>Bacteria</taxon>
        <taxon>Pseudomonadati</taxon>
        <taxon>Pseudomonadota</taxon>
        <taxon>Gammaproteobacteria</taxon>
        <taxon>Methylococcales</taxon>
        <taxon>Methylococcaceae</taxon>
        <taxon>Methylococcus</taxon>
    </lineage>
</organism>
<evidence type="ECO:0000313" key="3">
    <source>
        <dbReference type="EMBL" id="QJD29367.1"/>
    </source>
</evidence>
<dbReference type="PANTHER" id="PTHR10072:SF41">
    <property type="entry name" value="IRON-SULFUR CLUSTER ASSEMBLY 1 HOMOLOG, MITOCHONDRIAL"/>
    <property type="match status" value="1"/>
</dbReference>
<name>A0A858Q6B8_9GAMM</name>
<dbReference type="InterPro" id="IPR000361">
    <property type="entry name" value="ATAP_core_dom"/>
</dbReference>
<dbReference type="PANTHER" id="PTHR10072">
    <property type="entry name" value="IRON-SULFUR CLUSTER ASSEMBLY PROTEIN"/>
    <property type="match status" value="1"/>
</dbReference>
<dbReference type="KEGG" id="metu:GNH96_04900"/>
<gene>
    <name evidence="3" type="ORF">GNH96_04900</name>
</gene>
<reference evidence="4" key="1">
    <citation type="submission" date="2019-12" db="EMBL/GenBank/DDBJ databases">
        <authorList>
            <person name="Awala S.I."/>
            <person name="Rhee S.K."/>
        </authorList>
    </citation>
    <scope>NUCLEOTIDE SEQUENCE [LARGE SCALE GENOMIC DNA]</scope>
    <source>
        <strain evidence="4">IM1</strain>
    </source>
</reference>
<proteinExistence type="inferred from homology"/>
<comment type="similarity">
    <text evidence="1">Belongs to the HesB/IscA family.</text>
</comment>
<dbReference type="GO" id="GO:0051537">
    <property type="term" value="F:2 iron, 2 sulfur cluster binding"/>
    <property type="evidence" value="ECO:0007669"/>
    <property type="project" value="UniProtKB-ARBA"/>
</dbReference>
<sequence>MDLTITPSAEKFIQRMVRFGGAGPDAGFRLLVSPGGCSGLASEFSVEAAPLPGDAVVTVQGLKLFLPAESRLLLQGVTMDFKDTPLQSGLVFIDPKATGCGSCGTSAAGAVPAEAAVSIASIPIKSA</sequence>
<dbReference type="RefSeq" id="WP_169602656.1">
    <property type="nucleotide sequence ID" value="NZ_CP046565.1"/>
</dbReference>
<dbReference type="InterPro" id="IPR050322">
    <property type="entry name" value="Fe-S_cluster_asmbl/transfer"/>
</dbReference>
<feature type="domain" description="Core" evidence="2">
    <location>
        <begin position="1"/>
        <end position="99"/>
    </location>
</feature>
<evidence type="ECO:0000256" key="1">
    <source>
        <dbReference type="ARBA" id="ARBA00006718"/>
    </source>
</evidence>
<evidence type="ECO:0000259" key="2">
    <source>
        <dbReference type="Pfam" id="PF01521"/>
    </source>
</evidence>
<dbReference type="GO" id="GO:0005737">
    <property type="term" value="C:cytoplasm"/>
    <property type="evidence" value="ECO:0007669"/>
    <property type="project" value="TreeGrafter"/>
</dbReference>
<dbReference type="SUPFAM" id="SSF89360">
    <property type="entry name" value="HesB-like domain"/>
    <property type="match status" value="1"/>
</dbReference>
<keyword evidence="4" id="KW-1185">Reference proteome</keyword>
<dbReference type="NCBIfam" id="TIGR00049">
    <property type="entry name" value="iron-sulfur cluster assembly accessory protein"/>
    <property type="match status" value="1"/>
</dbReference>
<protein>
    <submittedName>
        <fullName evidence="3">Iron-sulfur cluster assembly accessory protein</fullName>
    </submittedName>
</protein>
<dbReference type="Proteomes" id="UP000503004">
    <property type="component" value="Chromosome"/>
</dbReference>